<dbReference type="OrthoDB" id="9795501at2"/>
<sequence>MRALITGATGFVGRSLVEDLLDRGHDVRVLAPDARGARALLPEAVAVHPGAPADEDSVRNASSGVDTIFHLAESEHPSSHRSYESYSQNLLGTTNILSAAELDTRISRIVIQSSIAATGPSRDGLPLTEESELRPLTNYGRCQANMEVAALRHRAETGSPVVIIRSAMTYGEGDRNWQPFFELIEKSSRHGLPLLIPGRHRNLSDFCYVKNLTRGMIDAAQSENTVGRTYFLSDARPYTFQEIIDAVAGAYHLEPPRRSLPRAPLLGASHVLDALAGIFGFTSPLTPRDVRWMTTNYWICSCGKARTDFGYSPEFDLVAGLGRTVRWLENGAAVPRGAGREESPVEE</sequence>
<dbReference type="InterPro" id="IPR051783">
    <property type="entry name" value="NAD(P)-dependent_oxidoreduct"/>
</dbReference>
<dbReference type="GO" id="GO:0005737">
    <property type="term" value="C:cytoplasm"/>
    <property type="evidence" value="ECO:0007669"/>
    <property type="project" value="TreeGrafter"/>
</dbReference>
<evidence type="ECO:0000313" key="3">
    <source>
        <dbReference type="Proteomes" id="UP000017052"/>
    </source>
</evidence>
<dbReference type="GO" id="GO:0016853">
    <property type="term" value="F:isomerase activity"/>
    <property type="evidence" value="ECO:0007669"/>
    <property type="project" value="UniProtKB-KW"/>
</dbReference>
<feature type="domain" description="NAD-dependent epimerase/dehydratase" evidence="1">
    <location>
        <begin position="3"/>
        <end position="227"/>
    </location>
</feature>
<keyword evidence="3" id="KW-1185">Reference proteome</keyword>
<dbReference type="PANTHER" id="PTHR48079:SF6">
    <property type="entry name" value="NAD(P)-BINDING DOMAIN-CONTAINING PROTEIN-RELATED"/>
    <property type="match status" value="1"/>
</dbReference>
<name>U2PRG1_9ACTN</name>
<dbReference type="PANTHER" id="PTHR48079">
    <property type="entry name" value="PROTEIN YEEZ"/>
    <property type="match status" value="1"/>
</dbReference>
<evidence type="ECO:0000259" key="1">
    <source>
        <dbReference type="Pfam" id="PF01370"/>
    </source>
</evidence>
<dbReference type="GO" id="GO:0004029">
    <property type="term" value="F:aldehyde dehydrogenase (NAD+) activity"/>
    <property type="evidence" value="ECO:0007669"/>
    <property type="project" value="TreeGrafter"/>
</dbReference>
<gene>
    <name evidence="2" type="ORF">HMPREF0682_1108</name>
</gene>
<dbReference type="Proteomes" id="UP000017052">
    <property type="component" value="Unassembled WGS sequence"/>
</dbReference>
<protein>
    <submittedName>
        <fullName evidence="2">3-beta hydroxysteroid dehydrogenase/isomerase family protein</fullName>
    </submittedName>
</protein>
<dbReference type="EMBL" id="ACVN02000243">
    <property type="protein sequence ID" value="ERK53095.1"/>
    <property type="molecule type" value="Genomic_DNA"/>
</dbReference>
<dbReference type="GeneID" id="95359846"/>
<dbReference type="Pfam" id="PF01370">
    <property type="entry name" value="Epimerase"/>
    <property type="match status" value="1"/>
</dbReference>
<dbReference type="AlphaFoldDB" id="U2PRG1"/>
<reference evidence="2" key="1">
    <citation type="submission" date="2013-08" db="EMBL/GenBank/DDBJ databases">
        <authorList>
            <person name="Durkin A.S."/>
            <person name="Haft D.R."/>
            <person name="McCorrison J."/>
            <person name="Torralba M."/>
            <person name="Gillis M."/>
            <person name="Haft D.H."/>
            <person name="Methe B."/>
            <person name="Sutton G."/>
            <person name="Nelson K.E."/>
        </authorList>
    </citation>
    <scope>NUCLEOTIDE SEQUENCE [LARGE SCALE GENOMIC DNA]</scope>
    <source>
        <strain evidence="2">F0233</strain>
    </source>
</reference>
<dbReference type="InterPro" id="IPR001509">
    <property type="entry name" value="Epimerase_deHydtase"/>
</dbReference>
<comment type="caution">
    <text evidence="2">The sequence shown here is derived from an EMBL/GenBank/DDBJ whole genome shotgun (WGS) entry which is preliminary data.</text>
</comment>
<dbReference type="RefSeq" id="WP_021798241.1">
    <property type="nucleotide sequence ID" value="NZ_ACVN02000243.1"/>
</dbReference>
<proteinExistence type="predicted"/>
<dbReference type="SUPFAM" id="SSF51735">
    <property type="entry name" value="NAD(P)-binding Rossmann-fold domains"/>
    <property type="match status" value="1"/>
</dbReference>
<dbReference type="Gene3D" id="3.40.50.720">
    <property type="entry name" value="NAD(P)-binding Rossmann-like Domain"/>
    <property type="match status" value="1"/>
</dbReference>
<accession>U2PRG1</accession>
<organism evidence="2 3">
    <name type="scientific">Propionibacterium acidifaciens F0233</name>
    <dbReference type="NCBI Taxonomy" id="553198"/>
    <lineage>
        <taxon>Bacteria</taxon>
        <taxon>Bacillati</taxon>
        <taxon>Actinomycetota</taxon>
        <taxon>Actinomycetes</taxon>
        <taxon>Propionibacteriales</taxon>
        <taxon>Propionibacteriaceae</taxon>
        <taxon>Propionibacterium</taxon>
    </lineage>
</organism>
<dbReference type="InterPro" id="IPR036291">
    <property type="entry name" value="NAD(P)-bd_dom_sf"/>
</dbReference>
<evidence type="ECO:0000313" key="2">
    <source>
        <dbReference type="EMBL" id="ERK53095.1"/>
    </source>
</evidence>